<gene>
    <name evidence="2" type="ORF">CKAH01_11107</name>
</gene>
<proteinExistence type="predicted"/>
<keyword evidence="3" id="KW-1185">Reference proteome</keyword>
<dbReference type="AlphaFoldDB" id="A0AAE0CWM8"/>
<dbReference type="Proteomes" id="UP001281614">
    <property type="component" value="Unassembled WGS sequence"/>
</dbReference>
<feature type="compositionally biased region" description="Basic residues" evidence="1">
    <location>
        <begin position="124"/>
        <end position="133"/>
    </location>
</feature>
<feature type="region of interest" description="Disordered" evidence="1">
    <location>
        <begin position="115"/>
        <end position="141"/>
    </location>
</feature>
<comment type="caution">
    <text evidence="2">The sequence shown here is derived from an EMBL/GenBank/DDBJ whole genome shotgun (WGS) entry which is preliminary data.</text>
</comment>
<accession>A0AAE0CWM8</accession>
<name>A0AAE0CWM8_COLKA</name>
<reference evidence="2" key="1">
    <citation type="submission" date="2023-02" db="EMBL/GenBank/DDBJ databases">
        <title>Colletotrichum kahawae CIFC_Que2 genome sequencing and assembly.</title>
        <authorList>
            <person name="Baroncelli R."/>
        </authorList>
    </citation>
    <scope>NUCLEOTIDE SEQUENCE</scope>
    <source>
        <strain evidence="2">CIFC_Que2</strain>
    </source>
</reference>
<evidence type="ECO:0000313" key="3">
    <source>
        <dbReference type="Proteomes" id="UP001281614"/>
    </source>
</evidence>
<protein>
    <submittedName>
        <fullName evidence="2">Uncharacterized protein</fullName>
    </submittedName>
</protein>
<feature type="compositionally biased region" description="Basic and acidic residues" evidence="1">
    <location>
        <begin position="21"/>
        <end position="32"/>
    </location>
</feature>
<organism evidence="2 3">
    <name type="scientific">Colletotrichum kahawae</name>
    <name type="common">Coffee berry disease fungus</name>
    <dbReference type="NCBI Taxonomy" id="34407"/>
    <lineage>
        <taxon>Eukaryota</taxon>
        <taxon>Fungi</taxon>
        <taxon>Dikarya</taxon>
        <taxon>Ascomycota</taxon>
        <taxon>Pezizomycotina</taxon>
        <taxon>Sordariomycetes</taxon>
        <taxon>Hypocreomycetidae</taxon>
        <taxon>Glomerellales</taxon>
        <taxon>Glomerellaceae</taxon>
        <taxon>Colletotrichum</taxon>
        <taxon>Colletotrichum gloeosporioides species complex</taxon>
    </lineage>
</organism>
<feature type="region of interest" description="Disordered" evidence="1">
    <location>
        <begin position="15"/>
        <end position="41"/>
    </location>
</feature>
<evidence type="ECO:0000256" key="1">
    <source>
        <dbReference type="SAM" id="MobiDB-lite"/>
    </source>
</evidence>
<sequence>MHNLILLARPAIRQSISPSTHDTHPDRPRRDAAAAGATPTTTLPSGIHLRLVILSLDCTALDRSHHSLPVHLQCIYLQSPRRATRPRHSSLIPTILGMHLTRCAANADAGPIQLRPYQPDYHPPRHHPPHHPPHPVPSHAAHASLPVTSFLRHISPSHLAASPS</sequence>
<dbReference type="EMBL" id="VYYT01000883">
    <property type="protein sequence ID" value="KAK2728310.1"/>
    <property type="molecule type" value="Genomic_DNA"/>
</dbReference>
<evidence type="ECO:0000313" key="2">
    <source>
        <dbReference type="EMBL" id="KAK2728310.1"/>
    </source>
</evidence>